<feature type="domain" description="PurM-like N-terminal" evidence="9">
    <location>
        <begin position="476"/>
        <end position="594"/>
    </location>
</feature>
<comment type="subcellular location">
    <subcellularLocation>
        <location evidence="8">Cytoplasm</location>
    </subcellularLocation>
</comment>
<evidence type="ECO:0000256" key="2">
    <source>
        <dbReference type="ARBA" id="ARBA00022598"/>
    </source>
</evidence>
<feature type="domain" description="PurM-like C-terminal" evidence="10">
    <location>
        <begin position="242"/>
        <end position="393"/>
    </location>
</feature>
<dbReference type="InterPro" id="IPR010074">
    <property type="entry name" value="PRibForGlyAmidine_synth_PurL"/>
</dbReference>
<gene>
    <name evidence="8" type="primary">purL</name>
    <name evidence="12" type="ORF">SAMN04488518_109107</name>
</gene>
<feature type="binding site" evidence="8">
    <location>
        <position position="571"/>
    </location>
    <ligand>
        <name>Mg(2+)</name>
        <dbReference type="ChEBI" id="CHEBI:18420"/>
        <label>1</label>
    </ligand>
</feature>
<feature type="domain" description="PurM-like N-terminal" evidence="9">
    <location>
        <begin position="114"/>
        <end position="228"/>
    </location>
</feature>
<name>A0A1I4CEA3_9HYPH</name>
<feature type="domain" description="PurM-like C-terminal" evidence="10">
    <location>
        <begin position="610"/>
        <end position="743"/>
    </location>
</feature>
<dbReference type="InterPro" id="IPR041609">
    <property type="entry name" value="PurL_linker"/>
</dbReference>
<dbReference type="Pfam" id="PF02769">
    <property type="entry name" value="AIRS_C"/>
    <property type="match status" value="2"/>
</dbReference>
<evidence type="ECO:0000256" key="6">
    <source>
        <dbReference type="ARBA" id="ARBA00022840"/>
    </source>
</evidence>
<evidence type="ECO:0000256" key="8">
    <source>
        <dbReference type="HAMAP-Rule" id="MF_00420"/>
    </source>
</evidence>
<evidence type="ECO:0000256" key="7">
    <source>
        <dbReference type="ARBA" id="ARBA00022842"/>
    </source>
</evidence>
<dbReference type="SUPFAM" id="SSF55326">
    <property type="entry name" value="PurM N-terminal domain-like"/>
    <property type="match status" value="2"/>
</dbReference>
<feature type="binding site" evidence="8">
    <location>
        <position position="570"/>
    </location>
    <ligand>
        <name>ATP</name>
        <dbReference type="ChEBI" id="CHEBI:30616"/>
    </ligand>
</feature>
<dbReference type="SUPFAM" id="SSF56042">
    <property type="entry name" value="PurM C-terminal domain-like"/>
    <property type="match status" value="2"/>
</dbReference>
<evidence type="ECO:0000256" key="4">
    <source>
        <dbReference type="ARBA" id="ARBA00022741"/>
    </source>
</evidence>
<keyword evidence="13" id="KW-1185">Reference proteome</keyword>
<dbReference type="PIRSF" id="PIRSF001587">
    <property type="entry name" value="FGAM_synthase_II"/>
    <property type="match status" value="1"/>
</dbReference>
<feature type="binding site" evidence="8">
    <location>
        <position position="131"/>
    </location>
    <ligand>
        <name>ATP</name>
        <dbReference type="ChEBI" id="CHEBI:30616"/>
    </ligand>
</feature>
<feature type="binding site" evidence="8">
    <location>
        <begin position="352"/>
        <end position="354"/>
    </location>
    <ligand>
        <name>substrate</name>
    </ligand>
</feature>
<accession>A0A1I4CEA3</accession>
<feature type="binding site" evidence="8">
    <location>
        <position position="573"/>
    </location>
    <ligand>
        <name>substrate</name>
    </ligand>
</feature>
<feature type="binding site" evidence="8">
    <location>
        <position position="156"/>
    </location>
    <ligand>
        <name>substrate</name>
    </ligand>
</feature>
<evidence type="ECO:0000313" key="13">
    <source>
        <dbReference type="Proteomes" id="UP000199598"/>
    </source>
</evidence>
<comment type="function">
    <text evidence="8">Part of the phosphoribosylformylglycinamidine synthase complex involved in the purines biosynthetic pathway. Catalyzes the ATP-dependent conversion of formylglycinamide ribonucleotide (FGAR) and glutamine to yield formylglycinamidine ribonucleotide (FGAM) and glutamate. The FGAM synthase complex is composed of three subunits. PurQ produces an ammonia molecule by converting glutamine to glutamate. PurL transfers the ammonia molecule to FGAR to form FGAM in an ATP-dependent manner. PurS interacts with PurQ and PurL and is thought to assist in the transfer of the ammonia molecule from PurQ to PurL.</text>
</comment>
<dbReference type="NCBIfam" id="NF002290">
    <property type="entry name" value="PRK01213.1"/>
    <property type="match status" value="1"/>
</dbReference>
<evidence type="ECO:0000256" key="5">
    <source>
        <dbReference type="ARBA" id="ARBA00022755"/>
    </source>
</evidence>
<reference evidence="12 13" key="1">
    <citation type="submission" date="2016-10" db="EMBL/GenBank/DDBJ databases">
        <authorList>
            <person name="Varghese N."/>
            <person name="Submissions S."/>
        </authorList>
    </citation>
    <scope>NUCLEOTIDE SEQUENCE [LARGE SCALE GENOMIC DNA]</scope>
    <source>
        <strain evidence="12 13">DSM 16392</strain>
    </source>
</reference>
<dbReference type="InterPro" id="IPR036921">
    <property type="entry name" value="PurM-like_N_sf"/>
</dbReference>
<feature type="domain" description="Phosphoribosylformylglycinamidine synthase linker" evidence="11">
    <location>
        <begin position="56"/>
        <end position="93"/>
    </location>
</feature>
<dbReference type="PANTHER" id="PTHR43555">
    <property type="entry name" value="PHOSPHORIBOSYLFORMYLGLYCINAMIDINE SYNTHASE SUBUNIT PURL"/>
    <property type="match status" value="1"/>
</dbReference>
<keyword evidence="1 8" id="KW-0963">Cytoplasm</keyword>
<dbReference type="CDD" id="cd02203">
    <property type="entry name" value="PurL_repeat1"/>
    <property type="match status" value="1"/>
</dbReference>
<dbReference type="CDD" id="cd02204">
    <property type="entry name" value="PurL_repeat2"/>
    <property type="match status" value="1"/>
</dbReference>
<keyword evidence="3 8" id="KW-0479">Metal-binding</keyword>
<dbReference type="InterPro" id="IPR016188">
    <property type="entry name" value="PurM-like_N"/>
</dbReference>
<feature type="binding site" evidence="8">
    <location>
        <position position="280"/>
    </location>
    <ligand>
        <name>substrate</name>
    </ligand>
</feature>
<feature type="binding site" evidence="8">
    <location>
        <position position="308"/>
    </location>
    <ligand>
        <name>Mg(2+)</name>
        <dbReference type="ChEBI" id="CHEBI:18420"/>
        <label>2</label>
    </ligand>
</feature>
<evidence type="ECO:0000313" key="12">
    <source>
        <dbReference type="EMBL" id="SFK79504.1"/>
    </source>
</evidence>
<feature type="binding site" evidence="8">
    <location>
        <position position="133"/>
    </location>
    <ligand>
        <name>Mg(2+)</name>
        <dbReference type="ChEBI" id="CHEBI:18420"/>
        <label>1</label>
    </ligand>
</feature>
<keyword evidence="7 8" id="KW-0460">Magnesium</keyword>
<comment type="caution">
    <text evidence="8">Lacks conserved residue(s) required for the propagation of feature annotation.</text>
</comment>
<evidence type="ECO:0000259" key="11">
    <source>
        <dbReference type="Pfam" id="PF18072"/>
    </source>
</evidence>
<dbReference type="InterPro" id="IPR010918">
    <property type="entry name" value="PurM-like_C_dom"/>
</dbReference>
<keyword evidence="6 8" id="KW-0067">ATP-binding</keyword>
<keyword evidence="2 8" id="KW-0436">Ligase</keyword>
<evidence type="ECO:0000259" key="9">
    <source>
        <dbReference type="Pfam" id="PF00586"/>
    </source>
</evidence>
<dbReference type="Pfam" id="PF00586">
    <property type="entry name" value="AIRS"/>
    <property type="match status" value="2"/>
</dbReference>
<dbReference type="Gene3D" id="3.30.1330.10">
    <property type="entry name" value="PurM-like, N-terminal domain"/>
    <property type="match status" value="2"/>
</dbReference>
<dbReference type="Gene3D" id="3.90.650.10">
    <property type="entry name" value="PurM-like C-terminal domain"/>
    <property type="match status" value="2"/>
</dbReference>
<keyword evidence="5 8" id="KW-0658">Purine biosynthesis</keyword>
<feature type="binding site" evidence="8">
    <location>
        <position position="157"/>
    </location>
    <ligand>
        <name>Mg(2+)</name>
        <dbReference type="ChEBI" id="CHEBI:18420"/>
        <label>2</label>
    </ligand>
</feature>
<evidence type="ECO:0000259" key="10">
    <source>
        <dbReference type="Pfam" id="PF02769"/>
    </source>
</evidence>
<comment type="caution">
    <text evidence="12">The sequence shown here is derived from an EMBL/GenBank/DDBJ whole genome shotgun (WGS) entry which is preliminary data.</text>
</comment>
<comment type="similarity">
    <text evidence="8">Belongs to the FGAMS family.</text>
</comment>
<feature type="binding site" evidence="8">
    <location>
        <begin position="134"/>
        <end position="137"/>
    </location>
    <ligand>
        <name>substrate</name>
    </ligand>
</feature>
<dbReference type="Pfam" id="PF18072">
    <property type="entry name" value="FGAR-AT_linker"/>
    <property type="match status" value="1"/>
</dbReference>
<organism evidence="12 13">
    <name type="scientific">Pseudovibrio ascidiaceicola</name>
    <dbReference type="NCBI Taxonomy" id="285279"/>
    <lineage>
        <taxon>Bacteria</taxon>
        <taxon>Pseudomonadati</taxon>
        <taxon>Pseudomonadota</taxon>
        <taxon>Alphaproteobacteria</taxon>
        <taxon>Hyphomicrobiales</taxon>
        <taxon>Stappiaceae</taxon>
        <taxon>Pseudovibrio</taxon>
    </lineage>
</organism>
<dbReference type="EC" id="6.3.5.3" evidence="8"/>
<sequence length="773" mass="82601">MPWQQKNQKSGVYSFHFPMNPVKQPVTFGPGALRPNFLSVMIQNSVKITPELIEAHGLKEDEYARILELIGREPTFTELGIFSAMWNEHCSYKSSKKWLKTLPTTGPRVIQGPGENAGVVDIDDGQAVVFKMESHNHPSYIEPYQGAATGVGGILRDVFTMGARPVAAMNALRFGEPDHPRTRHLVSGVVSGVGGYGNSFGVPTVGGEVEFHKSYNGNCLVNAFAAGLADSDKIFLSEAKGVGLPVVYLGAKTGRDGVGGATMASAEFDDSIDEKRPTVQVGDPFTEKCLMEACLELMKTGAVIAIQDMGAAGLTCSAVEMGAKGNLGIDLDLDKVPAREENMTAYEMMLSESQERMLMVLEPSKEKEAEAIFTKWGLDFAICGVTTDTLRFVVKQHGEVMADLPIKELGDEAPEYDRPWTQWAEPEEIAAANVEEPADYKEALLKLIGGANGSSRRWVYEQYDTLIQGNSAATPGGDAGVIRVDGTDKGLAFSVDVNPRYCYANPYEGGKQAVAETYRNLSAVGSLPLAITDNLNFGNPEKPEIMGQFVGCLKGIGEACEVLETPIVSGNVSLYNETYGEGILPTPAIGGVGLLKDVTKRVGSAFVSTGETIVVLGGKGKHLGSSQYLQEVLGSDEGAPPPVDLEVEKLTGTFVREAITEGRITAAHDISSGGLAVALAEMAIKGKLGADVKITGEHPHAILFGEDQSRYVVTVAEEKLAAFLEDAIDAGISTEEIGKTGGDTLVLGDKISASVEELNNAFEGWFPHFMQAS</sequence>
<dbReference type="Proteomes" id="UP000199598">
    <property type="component" value="Unassembled WGS sequence"/>
</dbReference>
<feature type="binding site" evidence="8">
    <location>
        <position position="92"/>
    </location>
    <ligand>
        <name>ATP</name>
        <dbReference type="ChEBI" id="CHEBI:30616"/>
    </ligand>
</feature>
<dbReference type="NCBIfam" id="TIGR01736">
    <property type="entry name" value="FGAM_synth_II"/>
    <property type="match status" value="1"/>
</dbReference>
<feature type="binding site" evidence="8">
    <location>
        <position position="533"/>
    </location>
    <ligand>
        <name>ATP</name>
        <dbReference type="ChEBI" id="CHEBI:30616"/>
    </ligand>
</feature>
<dbReference type="HAMAP" id="MF_00420">
    <property type="entry name" value="PurL_2"/>
    <property type="match status" value="1"/>
</dbReference>
<comment type="subunit">
    <text evidence="8">Monomer. Part of the FGAM synthase complex composed of 1 PurL, 1 PurQ and 2 PurS subunits.</text>
</comment>
<evidence type="ECO:0000256" key="3">
    <source>
        <dbReference type="ARBA" id="ARBA00022723"/>
    </source>
</evidence>
<feature type="active site" evidence="8">
    <location>
        <position position="89"/>
    </location>
</feature>
<protein>
    <recommendedName>
        <fullName evidence="8">Phosphoribosylformylglycinamidine synthase subunit PurL</fullName>
        <shortName evidence="8">FGAM synthase</shortName>
        <ecNumber evidence="8">6.3.5.3</ecNumber>
    </recommendedName>
    <alternativeName>
        <fullName evidence="8">Formylglycinamide ribonucleotide amidotransferase subunit II</fullName>
        <shortName evidence="8">FGAR amidotransferase II</shortName>
        <shortName evidence="8">FGAR-AT II</shortName>
    </alternativeName>
    <alternativeName>
        <fullName evidence="8">Glutamine amidotransferase PurL</fullName>
    </alternativeName>
    <alternativeName>
        <fullName evidence="8">Phosphoribosylformylglycinamidine synthase subunit II</fullName>
    </alternativeName>
</protein>
<comment type="catalytic activity">
    <reaction evidence="8">
        <text>N(2)-formyl-N(1)-(5-phospho-beta-D-ribosyl)glycinamide + L-glutamine + ATP + H2O = 2-formamido-N(1)-(5-O-phospho-beta-D-ribosyl)acetamidine + L-glutamate + ADP + phosphate + H(+)</text>
        <dbReference type="Rhea" id="RHEA:17129"/>
        <dbReference type="ChEBI" id="CHEBI:15377"/>
        <dbReference type="ChEBI" id="CHEBI:15378"/>
        <dbReference type="ChEBI" id="CHEBI:29985"/>
        <dbReference type="ChEBI" id="CHEBI:30616"/>
        <dbReference type="ChEBI" id="CHEBI:43474"/>
        <dbReference type="ChEBI" id="CHEBI:58359"/>
        <dbReference type="ChEBI" id="CHEBI:147286"/>
        <dbReference type="ChEBI" id="CHEBI:147287"/>
        <dbReference type="ChEBI" id="CHEBI:456216"/>
        <dbReference type="EC" id="6.3.5.3"/>
    </reaction>
</comment>
<feature type="active site" description="Proton acceptor" evidence="8">
    <location>
        <position position="135"/>
    </location>
</feature>
<dbReference type="PANTHER" id="PTHR43555:SF1">
    <property type="entry name" value="PHOSPHORIBOSYLFORMYLGLYCINAMIDINE SYNTHASE SUBUNIT PURL"/>
    <property type="match status" value="1"/>
</dbReference>
<dbReference type="InterPro" id="IPR036676">
    <property type="entry name" value="PurM-like_C_sf"/>
</dbReference>
<comment type="pathway">
    <text evidence="8">Purine metabolism; IMP biosynthesis via de novo pathway; 5-amino-1-(5-phospho-D-ribosyl)imidazole from N(2)-formyl-N(1)-(5-phospho-D-ribosyl)glycinamide: step 1/2.</text>
</comment>
<keyword evidence="4 8" id="KW-0547">Nucleotide-binding</keyword>
<evidence type="ECO:0000256" key="1">
    <source>
        <dbReference type="ARBA" id="ARBA00022490"/>
    </source>
</evidence>
<dbReference type="EMBL" id="FOSK01000009">
    <property type="protein sequence ID" value="SFK79504.1"/>
    <property type="molecule type" value="Genomic_DNA"/>
</dbReference>
<proteinExistence type="inferred from homology"/>